<evidence type="ECO:0000313" key="2">
    <source>
        <dbReference type="EMBL" id="PNT66860.1"/>
    </source>
</evidence>
<dbReference type="EMBL" id="CM000882">
    <property type="protein sequence ID" value="PNT66860.1"/>
    <property type="molecule type" value="Genomic_DNA"/>
</dbReference>
<name>A0A2K2CXX7_BRADI</name>
<feature type="region of interest" description="Disordered" evidence="1">
    <location>
        <begin position="51"/>
        <end position="83"/>
    </location>
</feature>
<feature type="compositionally biased region" description="Basic and acidic residues" evidence="1">
    <location>
        <begin position="64"/>
        <end position="74"/>
    </location>
</feature>
<reference evidence="3" key="3">
    <citation type="submission" date="2018-08" db="UniProtKB">
        <authorList>
            <consortium name="EnsemblPlants"/>
        </authorList>
    </citation>
    <scope>IDENTIFICATION</scope>
    <source>
        <strain evidence="3">cv. Bd21</strain>
    </source>
</reference>
<evidence type="ECO:0000313" key="4">
    <source>
        <dbReference type="Proteomes" id="UP000008810"/>
    </source>
</evidence>
<sequence>MARIGHCLGLHFQRLRKVDFQPLLDKIRCRLAGWKCKNLLSHHHGEIHPISLSRAGHLTHQSSKKSESNSKARDQLTGLTSNR</sequence>
<reference evidence="2 3" key="1">
    <citation type="journal article" date="2010" name="Nature">
        <title>Genome sequencing and analysis of the model grass Brachypodium distachyon.</title>
        <authorList>
            <consortium name="International Brachypodium Initiative"/>
        </authorList>
    </citation>
    <scope>NUCLEOTIDE SEQUENCE [LARGE SCALE GENOMIC DNA]</scope>
    <source>
        <strain evidence="2 3">Bd21</strain>
    </source>
</reference>
<dbReference type="InParanoid" id="A0A2K2CXX7"/>
<proteinExistence type="predicted"/>
<reference evidence="2" key="2">
    <citation type="submission" date="2017-06" db="EMBL/GenBank/DDBJ databases">
        <title>WGS assembly of Brachypodium distachyon.</title>
        <authorList>
            <consortium name="The International Brachypodium Initiative"/>
            <person name="Lucas S."/>
            <person name="Harmon-Smith M."/>
            <person name="Lail K."/>
            <person name="Tice H."/>
            <person name="Grimwood J."/>
            <person name="Bruce D."/>
            <person name="Barry K."/>
            <person name="Shu S."/>
            <person name="Lindquist E."/>
            <person name="Wang M."/>
            <person name="Pitluck S."/>
            <person name="Vogel J.P."/>
            <person name="Garvin D.F."/>
            <person name="Mockler T.C."/>
            <person name="Schmutz J."/>
            <person name="Rokhsar D."/>
            <person name="Bevan M.W."/>
        </authorList>
    </citation>
    <scope>NUCLEOTIDE SEQUENCE</scope>
    <source>
        <strain evidence="2">Bd21</strain>
    </source>
</reference>
<evidence type="ECO:0000313" key="3">
    <source>
        <dbReference type="EnsemblPlants" id="PNT66860"/>
    </source>
</evidence>
<dbReference type="Proteomes" id="UP000008810">
    <property type="component" value="Chromosome 3"/>
</dbReference>
<dbReference type="Gramene" id="PNT66860">
    <property type="protein sequence ID" value="PNT66860"/>
    <property type="gene ID" value="BRADI_3g17753v3"/>
</dbReference>
<keyword evidence="4" id="KW-1185">Reference proteome</keyword>
<dbReference type="EnsemblPlants" id="PNT66860">
    <property type="protein sequence ID" value="PNT66860"/>
    <property type="gene ID" value="BRADI_3g17753v3"/>
</dbReference>
<protein>
    <submittedName>
        <fullName evidence="2 3">Uncharacterized protein</fullName>
    </submittedName>
</protein>
<dbReference type="AlphaFoldDB" id="A0A2K2CXX7"/>
<gene>
    <name evidence="2" type="ORF">BRADI_3g17753v3</name>
</gene>
<evidence type="ECO:0000256" key="1">
    <source>
        <dbReference type="SAM" id="MobiDB-lite"/>
    </source>
</evidence>
<organism evidence="2">
    <name type="scientific">Brachypodium distachyon</name>
    <name type="common">Purple false brome</name>
    <name type="synonym">Trachynia distachya</name>
    <dbReference type="NCBI Taxonomy" id="15368"/>
    <lineage>
        <taxon>Eukaryota</taxon>
        <taxon>Viridiplantae</taxon>
        <taxon>Streptophyta</taxon>
        <taxon>Embryophyta</taxon>
        <taxon>Tracheophyta</taxon>
        <taxon>Spermatophyta</taxon>
        <taxon>Magnoliopsida</taxon>
        <taxon>Liliopsida</taxon>
        <taxon>Poales</taxon>
        <taxon>Poaceae</taxon>
        <taxon>BOP clade</taxon>
        <taxon>Pooideae</taxon>
        <taxon>Stipodae</taxon>
        <taxon>Brachypodieae</taxon>
        <taxon>Brachypodium</taxon>
    </lineage>
</organism>
<accession>A0A2K2CXX7</accession>